<evidence type="ECO:0000313" key="3">
    <source>
        <dbReference type="Proteomes" id="UP001162734"/>
    </source>
</evidence>
<evidence type="ECO:0000256" key="1">
    <source>
        <dbReference type="SAM" id="MobiDB-lite"/>
    </source>
</evidence>
<dbReference type="EMBL" id="AP025592">
    <property type="protein sequence ID" value="BDG07608.1"/>
    <property type="molecule type" value="Genomic_DNA"/>
</dbReference>
<sequence length="372" mass="40000">MFRGQSFFKLEQKALAMPGSIQVSLKETPQGVRAPAIMAVLDLVITQGGAAVAIAGEQLHRIFKNIQLGDKILSTGQHFRILSHHVRGLQFSQPADVPATNAGVFNRRVAVMIPFSDPRAASPGDSAMRPELFAQKPLSIDFSDLPSLFPNVASITGTLTTYLVNEPASPLVLPSDVEIGKLDWNGQHIVIEGSRLYTHLAIFNEDGSSIDDTQVSTVQLTADGQVLSNLPVRLADLVRYFDWLNAEGGSLQVNSATAPVAGEALPDDPLVGNGAANTVSVPWIPLLTPPPRYGLSRCLQVNKNLVIDVTGSKTAFRVGWRSVPPRTEAQRQQANAQLGFPRPSGSFDIKTADGSTSSSQRLAQYLPLQHKG</sequence>
<accession>A0ABN6N667</accession>
<proteinExistence type="predicted"/>
<reference evidence="3" key="1">
    <citation type="journal article" date="2022" name="Int. J. Syst. Evol. Microbiol.">
        <title>Anaeromyxobacter oryzae sp. nov., Anaeromyxobacter diazotrophicus sp. nov. and Anaeromyxobacter paludicola sp. nov., isolated from paddy soils.</title>
        <authorList>
            <person name="Itoh H."/>
            <person name="Xu Z."/>
            <person name="Mise K."/>
            <person name="Masuda Y."/>
            <person name="Ushijima N."/>
            <person name="Hayakawa C."/>
            <person name="Shiratori Y."/>
            <person name="Senoo K."/>
        </authorList>
    </citation>
    <scope>NUCLEOTIDE SEQUENCE [LARGE SCALE GENOMIC DNA]</scope>
    <source>
        <strain evidence="3">Red630</strain>
    </source>
</reference>
<protein>
    <submittedName>
        <fullName evidence="2">Uncharacterized protein</fullName>
    </submittedName>
</protein>
<evidence type="ECO:0000313" key="2">
    <source>
        <dbReference type="EMBL" id="BDG07608.1"/>
    </source>
</evidence>
<dbReference type="Proteomes" id="UP001162734">
    <property type="component" value="Chromosome"/>
</dbReference>
<gene>
    <name evidence="2" type="ORF">AMPC_07210</name>
</gene>
<keyword evidence="3" id="KW-1185">Reference proteome</keyword>
<dbReference type="RefSeq" id="WP_248344410.1">
    <property type="nucleotide sequence ID" value="NZ_AP025592.1"/>
</dbReference>
<feature type="region of interest" description="Disordered" evidence="1">
    <location>
        <begin position="324"/>
        <end position="361"/>
    </location>
</feature>
<organism evidence="2 3">
    <name type="scientific">Anaeromyxobacter paludicola</name>
    <dbReference type="NCBI Taxonomy" id="2918171"/>
    <lineage>
        <taxon>Bacteria</taxon>
        <taxon>Pseudomonadati</taxon>
        <taxon>Myxococcota</taxon>
        <taxon>Myxococcia</taxon>
        <taxon>Myxococcales</taxon>
        <taxon>Cystobacterineae</taxon>
        <taxon>Anaeromyxobacteraceae</taxon>
        <taxon>Anaeromyxobacter</taxon>
    </lineage>
</organism>
<name>A0ABN6N667_9BACT</name>